<dbReference type="Gene3D" id="1.10.620.20">
    <property type="entry name" value="Ribonucleotide Reductase, subunit A"/>
    <property type="match status" value="1"/>
</dbReference>
<dbReference type="SUPFAM" id="SSF47240">
    <property type="entry name" value="Ferritin-like"/>
    <property type="match status" value="1"/>
</dbReference>
<protein>
    <submittedName>
        <fullName evidence="1">Ferritin-like domain-containing protein</fullName>
    </submittedName>
</protein>
<dbReference type="RefSeq" id="WP_114621897.1">
    <property type="nucleotide sequence ID" value="NZ_QQNA01000009.1"/>
</dbReference>
<comment type="caution">
    <text evidence="1">The sequence shown here is derived from an EMBL/GenBank/DDBJ whole genome shotgun (WGS) entry which is preliminary data.</text>
</comment>
<dbReference type="InterPro" id="IPR009078">
    <property type="entry name" value="Ferritin-like_SF"/>
</dbReference>
<evidence type="ECO:0000313" key="1">
    <source>
        <dbReference type="EMBL" id="RDG39814.1"/>
    </source>
</evidence>
<dbReference type="EMBL" id="QQNA01000009">
    <property type="protein sequence ID" value="RDG39814.1"/>
    <property type="molecule type" value="Genomic_DNA"/>
</dbReference>
<gene>
    <name evidence="1" type="ORF">DVH02_01905</name>
</gene>
<reference evidence="1 2" key="1">
    <citation type="submission" date="2018-07" db="EMBL/GenBank/DDBJ databases">
        <title>Streptomyces species from bats.</title>
        <authorList>
            <person name="Dunlap C."/>
        </authorList>
    </citation>
    <scope>NUCLEOTIDE SEQUENCE [LARGE SCALE GENOMIC DNA]</scope>
    <source>
        <strain evidence="1 2">AC230</strain>
    </source>
</reference>
<organism evidence="1 2">
    <name type="scientific">Streptomyces corynorhini</name>
    <dbReference type="NCBI Taxonomy" id="2282652"/>
    <lineage>
        <taxon>Bacteria</taxon>
        <taxon>Bacillati</taxon>
        <taxon>Actinomycetota</taxon>
        <taxon>Actinomycetes</taxon>
        <taxon>Kitasatosporales</taxon>
        <taxon>Streptomycetaceae</taxon>
        <taxon>Streptomyces</taxon>
    </lineage>
</organism>
<dbReference type="CDD" id="cd00657">
    <property type="entry name" value="Ferritin_like"/>
    <property type="match status" value="1"/>
</dbReference>
<name>A0A370BHS9_9ACTN</name>
<evidence type="ECO:0000313" key="2">
    <source>
        <dbReference type="Proteomes" id="UP000253741"/>
    </source>
</evidence>
<sequence>MTTPHKLETARDLDAEPLHSYDVFPIYQNASWELSDIPWEEFRPDLVRPEYIAFAMGAVMGESNSIAAQHGFFNEFEDDYDFSAFVCLWGYQELQHHLVFKKWLRLAGTDVGYEQINAMRAPYPPGITPSATLATNIISEIATNHMYKCVSRVAEEPVISKIMKRASGDEARHAREFIHYTARRLVTHPHELASVLETFYVYMADPAGRYTHPVSKFKGNLPELDGHVTIDEVFRYFGEVDDGTEWDRIHRQLFDTLAELTGEPVTKLRDIRRILAELPQPAGGER</sequence>
<dbReference type="InterPro" id="IPR012348">
    <property type="entry name" value="RNR-like"/>
</dbReference>
<dbReference type="Proteomes" id="UP000253741">
    <property type="component" value="Unassembled WGS sequence"/>
</dbReference>
<dbReference type="OrthoDB" id="3606832at2"/>
<keyword evidence="2" id="KW-1185">Reference proteome</keyword>
<proteinExistence type="predicted"/>
<dbReference type="AlphaFoldDB" id="A0A370BHS9"/>
<dbReference type="GO" id="GO:0016491">
    <property type="term" value="F:oxidoreductase activity"/>
    <property type="evidence" value="ECO:0007669"/>
    <property type="project" value="InterPro"/>
</dbReference>
<accession>A0A370BHS9</accession>